<reference evidence="1 2" key="1">
    <citation type="journal article" date="2021" name="Plant Biotechnol. J.">
        <title>Multi-omics assisted identification of the key and species-specific regulatory components of drought-tolerant mechanisms in Gossypium stocksii.</title>
        <authorList>
            <person name="Yu D."/>
            <person name="Ke L."/>
            <person name="Zhang D."/>
            <person name="Wu Y."/>
            <person name="Sun Y."/>
            <person name="Mei J."/>
            <person name="Sun J."/>
            <person name="Sun Y."/>
        </authorList>
    </citation>
    <scope>NUCLEOTIDE SEQUENCE [LARGE SCALE GENOMIC DNA]</scope>
    <source>
        <strain evidence="2">cv. E1</strain>
        <tissue evidence="1">Leaf</tissue>
    </source>
</reference>
<sequence>MIRFLASIDPFEDDLFDVKGKFELEAVISSHCLSRNAVMGLYIEFVEADEVDPSLVTIATNVGTKAEVESSTIQLCDVTHFYEPKLVPTEQEPCGFDENGSDNTLDPDSGSKAYELSLHMTNIDLSANGGLVFR</sequence>
<organism evidence="1 2">
    <name type="scientific">Gossypium stocksii</name>
    <dbReference type="NCBI Taxonomy" id="47602"/>
    <lineage>
        <taxon>Eukaryota</taxon>
        <taxon>Viridiplantae</taxon>
        <taxon>Streptophyta</taxon>
        <taxon>Embryophyta</taxon>
        <taxon>Tracheophyta</taxon>
        <taxon>Spermatophyta</taxon>
        <taxon>Magnoliopsida</taxon>
        <taxon>eudicotyledons</taxon>
        <taxon>Gunneridae</taxon>
        <taxon>Pentapetalae</taxon>
        <taxon>rosids</taxon>
        <taxon>malvids</taxon>
        <taxon>Malvales</taxon>
        <taxon>Malvaceae</taxon>
        <taxon>Malvoideae</taxon>
        <taxon>Gossypium</taxon>
    </lineage>
</organism>
<accession>A0A9D3VUA5</accession>
<comment type="caution">
    <text evidence="1">The sequence shown here is derived from an EMBL/GenBank/DDBJ whole genome shotgun (WGS) entry which is preliminary data.</text>
</comment>
<evidence type="ECO:0000313" key="2">
    <source>
        <dbReference type="Proteomes" id="UP000828251"/>
    </source>
</evidence>
<evidence type="ECO:0000313" key="1">
    <source>
        <dbReference type="EMBL" id="KAH1096639.1"/>
    </source>
</evidence>
<dbReference type="AlphaFoldDB" id="A0A9D3VUA5"/>
<dbReference type="Proteomes" id="UP000828251">
    <property type="component" value="Unassembled WGS sequence"/>
</dbReference>
<keyword evidence="2" id="KW-1185">Reference proteome</keyword>
<name>A0A9D3VUA5_9ROSI</name>
<dbReference type="EMBL" id="JAIQCV010000005">
    <property type="protein sequence ID" value="KAH1096639.1"/>
    <property type="molecule type" value="Genomic_DNA"/>
</dbReference>
<gene>
    <name evidence="1" type="ORF">J1N35_013560</name>
</gene>
<proteinExistence type="predicted"/>
<protein>
    <submittedName>
        <fullName evidence="1">Uncharacterized protein</fullName>
    </submittedName>
</protein>